<dbReference type="InterPro" id="IPR017452">
    <property type="entry name" value="GPCR_Rhodpsn_7TM"/>
</dbReference>
<dbReference type="FunFam" id="1.20.1070.10:FF:000007">
    <property type="entry name" value="Olfactory receptor"/>
    <property type="match status" value="1"/>
</dbReference>
<dbReference type="InterPro" id="IPR050427">
    <property type="entry name" value="Olfactory_Receptors"/>
</dbReference>
<keyword evidence="5 11" id="KW-1133">Transmembrane helix</keyword>
<keyword evidence="9 10" id="KW-0807">Transducer</keyword>
<comment type="subcellular location">
    <subcellularLocation>
        <location evidence="11">Cell membrane</location>
        <topology evidence="11">Multi-pass membrane protein</topology>
    </subcellularLocation>
    <subcellularLocation>
        <location evidence="1">Membrane</location>
        <topology evidence="1">Multi-pass membrane protein</topology>
    </subcellularLocation>
</comment>
<dbReference type="Proteomes" id="UP000694850">
    <property type="component" value="Unplaced"/>
</dbReference>
<evidence type="ECO:0000313" key="14">
    <source>
        <dbReference type="RefSeq" id="XP_007956010.1"/>
    </source>
</evidence>
<dbReference type="CDD" id="cd15939">
    <property type="entry name" value="7tmA_OR4A-like"/>
    <property type="match status" value="1"/>
</dbReference>
<keyword evidence="3 10" id="KW-0812">Transmembrane</keyword>
<keyword evidence="13" id="KW-1185">Reference proteome</keyword>
<dbReference type="GeneID" id="103211839"/>
<evidence type="ECO:0000256" key="11">
    <source>
        <dbReference type="RuleBase" id="RU363047"/>
    </source>
</evidence>
<dbReference type="InterPro" id="IPR000276">
    <property type="entry name" value="GPCR_Rhodpsn"/>
</dbReference>
<dbReference type="InterPro" id="IPR000725">
    <property type="entry name" value="Olfact_rcpt"/>
</dbReference>
<dbReference type="PRINTS" id="PR00245">
    <property type="entry name" value="OLFACTORYR"/>
</dbReference>
<sequence>MLLNNNVTEIILLGLTQDPVKKKIVFVIFLLVYLGTLCGNLLIIVTIKTSRALGSPMYFFLFYLSLTDTCLSTSIAPRMIIDAILKNNIISFSECMIQVFSFHIFGALEILILILMALDRCVAICKPLHYTTVMNWRVCTALVAVAWALSCIHASIQNFLVLSLPFCGPNVIDHYFCDLEPLLSLACSDTYNVNLLLVSNSGVICTAGFILLMFSYTTILYSLRNHSAEARKKALSTCISHITVVVLFFGPCIFIYTRPPTTFTMDKMIAVFYTIGTPLLNPLIYTLRNAEVKNAMRKLWSKKQILEYK</sequence>
<dbReference type="Pfam" id="PF13853">
    <property type="entry name" value="7tm_4"/>
    <property type="match status" value="1"/>
</dbReference>
<evidence type="ECO:0000256" key="2">
    <source>
        <dbReference type="ARBA" id="ARBA00022606"/>
    </source>
</evidence>
<name>A0A8B7B756_ORYAF</name>
<evidence type="ECO:0000256" key="3">
    <source>
        <dbReference type="ARBA" id="ARBA00022692"/>
    </source>
</evidence>
<feature type="transmembrane region" description="Helical" evidence="11">
    <location>
        <begin position="201"/>
        <end position="223"/>
    </location>
</feature>
<dbReference type="PROSITE" id="PS50262">
    <property type="entry name" value="G_PROTEIN_RECEP_F1_2"/>
    <property type="match status" value="1"/>
</dbReference>
<dbReference type="AlphaFoldDB" id="A0A8B7B756"/>
<keyword evidence="2 11" id="KW-0716">Sensory transduction</keyword>
<keyword evidence="6 10" id="KW-0297">G-protein coupled receptor</keyword>
<evidence type="ECO:0000256" key="8">
    <source>
        <dbReference type="ARBA" id="ARBA00023170"/>
    </source>
</evidence>
<proteinExistence type="inferred from homology"/>
<dbReference type="PROSITE" id="PS00237">
    <property type="entry name" value="G_PROTEIN_RECEP_F1_1"/>
    <property type="match status" value="1"/>
</dbReference>
<accession>A0A8B7B756</accession>
<keyword evidence="8 10" id="KW-0675">Receptor</keyword>
<evidence type="ECO:0000256" key="6">
    <source>
        <dbReference type="ARBA" id="ARBA00023040"/>
    </source>
</evidence>
<dbReference type="GO" id="GO:0004984">
    <property type="term" value="F:olfactory receptor activity"/>
    <property type="evidence" value="ECO:0007669"/>
    <property type="project" value="InterPro"/>
</dbReference>
<dbReference type="SUPFAM" id="SSF81321">
    <property type="entry name" value="Family A G protein-coupled receptor-like"/>
    <property type="match status" value="1"/>
</dbReference>
<feature type="transmembrane region" description="Helical" evidence="11">
    <location>
        <begin position="138"/>
        <end position="156"/>
    </location>
</feature>
<keyword evidence="11" id="KW-1003">Cell membrane</keyword>
<evidence type="ECO:0000256" key="1">
    <source>
        <dbReference type="ARBA" id="ARBA00004141"/>
    </source>
</evidence>
<feature type="transmembrane region" description="Helical" evidence="11">
    <location>
        <begin position="24"/>
        <end position="45"/>
    </location>
</feature>
<feature type="domain" description="G-protein coupled receptors family 1 profile" evidence="12">
    <location>
        <begin position="39"/>
        <end position="285"/>
    </location>
</feature>
<gene>
    <name evidence="14" type="primary">LOC103211839</name>
</gene>
<dbReference type="GO" id="GO:0004930">
    <property type="term" value="F:G protein-coupled receptor activity"/>
    <property type="evidence" value="ECO:0007669"/>
    <property type="project" value="UniProtKB-KW"/>
</dbReference>
<dbReference type="RefSeq" id="XP_007956010.1">
    <property type="nucleotide sequence ID" value="XM_007957819.2"/>
</dbReference>
<keyword evidence="4 11" id="KW-0552">Olfaction</keyword>
<evidence type="ECO:0000256" key="7">
    <source>
        <dbReference type="ARBA" id="ARBA00023136"/>
    </source>
</evidence>
<evidence type="ECO:0000256" key="5">
    <source>
        <dbReference type="ARBA" id="ARBA00022989"/>
    </source>
</evidence>
<dbReference type="GO" id="GO:0005886">
    <property type="term" value="C:plasma membrane"/>
    <property type="evidence" value="ECO:0007669"/>
    <property type="project" value="UniProtKB-SubCell"/>
</dbReference>
<feature type="transmembrane region" description="Helical" evidence="11">
    <location>
        <begin position="235"/>
        <end position="256"/>
    </location>
</feature>
<dbReference type="OrthoDB" id="10017003at2759"/>
<reference evidence="14" key="1">
    <citation type="submission" date="2025-08" db="UniProtKB">
        <authorList>
            <consortium name="RefSeq"/>
        </authorList>
    </citation>
    <scope>IDENTIFICATION</scope>
</reference>
<feature type="transmembrane region" description="Helical" evidence="11">
    <location>
        <begin position="268"/>
        <end position="287"/>
    </location>
</feature>
<evidence type="ECO:0000256" key="4">
    <source>
        <dbReference type="ARBA" id="ARBA00022725"/>
    </source>
</evidence>
<organism evidence="13 14">
    <name type="scientific">Orycteropus afer afer</name>
    <dbReference type="NCBI Taxonomy" id="1230840"/>
    <lineage>
        <taxon>Eukaryota</taxon>
        <taxon>Metazoa</taxon>
        <taxon>Chordata</taxon>
        <taxon>Craniata</taxon>
        <taxon>Vertebrata</taxon>
        <taxon>Euteleostomi</taxon>
        <taxon>Mammalia</taxon>
        <taxon>Eutheria</taxon>
        <taxon>Afrotheria</taxon>
        <taxon>Tubulidentata</taxon>
        <taxon>Orycteropodidae</taxon>
        <taxon>Orycteropus</taxon>
    </lineage>
</organism>
<feature type="transmembrane region" description="Helical" evidence="11">
    <location>
        <begin position="96"/>
        <end position="118"/>
    </location>
</feature>
<comment type="similarity">
    <text evidence="10">Belongs to the G-protein coupled receptor 1 family.</text>
</comment>
<feature type="transmembrane region" description="Helical" evidence="11">
    <location>
        <begin position="57"/>
        <end position="76"/>
    </location>
</feature>
<dbReference type="PANTHER" id="PTHR48002">
    <property type="entry name" value="OLFACTORY RECEPTOR"/>
    <property type="match status" value="1"/>
</dbReference>
<evidence type="ECO:0000256" key="9">
    <source>
        <dbReference type="ARBA" id="ARBA00023224"/>
    </source>
</evidence>
<evidence type="ECO:0000259" key="12">
    <source>
        <dbReference type="PROSITE" id="PS50262"/>
    </source>
</evidence>
<dbReference type="Gene3D" id="1.20.1070.10">
    <property type="entry name" value="Rhodopsin 7-helix transmembrane proteins"/>
    <property type="match status" value="1"/>
</dbReference>
<evidence type="ECO:0000313" key="13">
    <source>
        <dbReference type="Proteomes" id="UP000694850"/>
    </source>
</evidence>
<protein>
    <recommendedName>
        <fullName evidence="11">Olfactory receptor</fullName>
    </recommendedName>
</protein>
<keyword evidence="7 11" id="KW-0472">Membrane</keyword>
<evidence type="ECO:0000256" key="10">
    <source>
        <dbReference type="RuleBase" id="RU000688"/>
    </source>
</evidence>
<dbReference type="PRINTS" id="PR00237">
    <property type="entry name" value="GPCRRHODOPSN"/>
</dbReference>